<dbReference type="Pfam" id="PF21840">
    <property type="entry name" value="DUF6899"/>
    <property type="match status" value="1"/>
</dbReference>
<protein>
    <submittedName>
        <fullName evidence="1">Uncharacterized protein</fullName>
    </submittedName>
</protein>
<organism evidence="1">
    <name type="scientific">Desulfobacca acetoxidans</name>
    <dbReference type="NCBI Taxonomy" id="60893"/>
    <lineage>
        <taxon>Bacteria</taxon>
        <taxon>Pseudomonadati</taxon>
        <taxon>Thermodesulfobacteriota</taxon>
        <taxon>Desulfobaccia</taxon>
        <taxon>Desulfobaccales</taxon>
        <taxon>Desulfobaccaceae</taxon>
        <taxon>Desulfobacca</taxon>
    </lineage>
</organism>
<dbReference type="EMBL" id="DTHB01000021">
    <property type="protein sequence ID" value="HGB14105.1"/>
    <property type="molecule type" value="Genomic_DNA"/>
</dbReference>
<evidence type="ECO:0000313" key="1">
    <source>
        <dbReference type="EMBL" id="HGB14105.1"/>
    </source>
</evidence>
<sequence length="110" mass="12774">MPYIAEGRKELDDLIDQLAERIVRRAQAQGSEGAFAGLLNYACTRLALKTVRLQFGAMRYWLIAILTGTFKNIADEFYRRVAAPYEDKQMKRHGDVDLYAEFLREIDQRQ</sequence>
<dbReference type="InterPro" id="IPR054194">
    <property type="entry name" value="DUF6899"/>
</dbReference>
<gene>
    <name evidence="1" type="ORF">ENV62_02545</name>
</gene>
<dbReference type="AlphaFoldDB" id="A0A7C3SJL5"/>
<name>A0A7C3SJL5_9BACT</name>
<comment type="caution">
    <text evidence="1">The sequence shown here is derived from an EMBL/GenBank/DDBJ whole genome shotgun (WGS) entry which is preliminary data.</text>
</comment>
<reference evidence="1" key="1">
    <citation type="journal article" date="2020" name="mSystems">
        <title>Genome- and Community-Level Interaction Insights into Carbon Utilization and Element Cycling Functions of Hydrothermarchaeota in Hydrothermal Sediment.</title>
        <authorList>
            <person name="Zhou Z."/>
            <person name="Liu Y."/>
            <person name="Xu W."/>
            <person name="Pan J."/>
            <person name="Luo Z.H."/>
            <person name="Li M."/>
        </authorList>
    </citation>
    <scope>NUCLEOTIDE SEQUENCE [LARGE SCALE GENOMIC DNA]</scope>
    <source>
        <strain evidence="1">SpSt-776</strain>
    </source>
</reference>
<accession>A0A7C3SJL5</accession>
<proteinExistence type="predicted"/>